<dbReference type="UniPathway" id="UPA00053">
    <property type="reaction ID" value="UER00089"/>
</dbReference>
<dbReference type="PANTHER" id="PTHR21090:SF5">
    <property type="entry name" value="PENTAFUNCTIONAL AROM POLYPEPTIDE"/>
    <property type="match status" value="1"/>
</dbReference>
<evidence type="ECO:0000256" key="1">
    <source>
        <dbReference type="ARBA" id="ARBA00002174"/>
    </source>
</evidence>
<dbReference type="SUPFAM" id="SSF55205">
    <property type="entry name" value="EPT/RTPC-like"/>
    <property type="match status" value="1"/>
</dbReference>
<feature type="compositionally biased region" description="Basic and acidic residues" evidence="10">
    <location>
        <begin position="11"/>
        <end position="20"/>
    </location>
</feature>
<dbReference type="Pfam" id="PF00275">
    <property type="entry name" value="EPSP_synthase"/>
    <property type="match status" value="1"/>
</dbReference>
<dbReference type="NCBIfam" id="TIGR01356">
    <property type="entry name" value="aroA"/>
    <property type="match status" value="1"/>
</dbReference>
<evidence type="ECO:0000256" key="6">
    <source>
        <dbReference type="ARBA" id="ARBA00022679"/>
    </source>
</evidence>
<feature type="active site" description="Proton acceptor" evidence="9">
    <location>
        <position position="352"/>
    </location>
</feature>
<name>A0A418VIT7_RHOPL</name>
<dbReference type="InterPro" id="IPR036968">
    <property type="entry name" value="Enolpyruvate_Tfrase_sf"/>
</dbReference>
<feature type="binding site" evidence="9">
    <location>
        <position position="52"/>
    </location>
    <ligand>
        <name>3-phosphoshikimate</name>
        <dbReference type="ChEBI" id="CHEBI:145989"/>
    </ligand>
</feature>
<feature type="binding site" evidence="9">
    <location>
        <position position="379"/>
    </location>
    <ligand>
        <name>3-phosphoshikimate</name>
        <dbReference type="ChEBI" id="CHEBI:145989"/>
    </ligand>
</feature>
<evidence type="ECO:0000256" key="10">
    <source>
        <dbReference type="SAM" id="MobiDB-lite"/>
    </source>
</evidence>
<feature type="binding site" evidence="9">
    <location>
        <position position="352"/>
    </location>
    <ligand>
        <name>3-phosphoshikimate</name>
        <dbReference type="ChEBI" id="CHEBI:145989"/>
    </ligand>
</feature>
<feature type="binding site" evidence="9">
    <location>
        <position position="383"/>
    </location>
    <ligand>
        <name>phosphoenolpyruvate</name>
        <dbReference type="ChEBI" id="CHEBI:58702"/>
    </ligand>
</feature>
<protein>
    <recommendedName>
        <fullName evidence="9">3-phosphoshikimate 1-carboxyvinyltransferase</fullName>
        <ecNumber evidence="9">2.5.1.19</ecNumber>
    </recommendedName>
    <alternativeName>
        <fullName evidence="9">5-enolpyruvylshikimate-3-phosphate synthase</fullName>
        <shortName evidence="9">EPSP synthase</shortName>
        <shortName evidence="9">EPSPS</shortName>
    </alternativeName>
</protein>
<proteinExistence type="inferred from homology"/>
<evidence type="ECO:0000313" key="12">
    <source>
        <dbReference type="EMBL" id="RJF76043.1"/>
    </source>
</evidence>
<evidence type="ECO:0000256" key="2">
    <source>
        <dbReference type="ARBA" id="ARBA00004811"/>
    </source>
</evidence>
<accession>A0A418VIT7</accession>
<dbReference type="InterPro" id="IPR023193">
    <property type="entry name" value="EPSP_synthase_CS"/>
</dbReference>
<keyword evidence="5 9" id="KW-0028">Amino-acid biosynthesis</keyword>
<dbReference type="PANTHER" id="PTHR21090">
    <property type="entry name" value="AROM/DEHYDROQUINATE SYNTHASE"/>
    <property type="match status" value="1"/>
</dbReference>
<feature type="binding site" evidence="9">
    <location>
        <position position="153"/>
    </location>
    <ligand>
        <name>phosphoenolpyruvate</name>
        <dbReference type="ChEBI" id="CHEBI:58702"/>
    </ligand>
</feature>
<comment type="caution">
    <text evidence="9">Lacks conserved residue(s) required for the propagation of feature annotation.</text>
</comment>
<feature type="binding site" evidence="9">
    <location>
        <position position="125"/>
    </location>
    <ligand>
        <name>phosphoenolpyruvate</name>
        <dbReference type="ChEBI" id="CHEBI:58702"/>
    </ligand>
</feature>
<dbReference type="FunFam" id="3.65.10.10:FF:000005">
    <property type="entry name" value="3-phosphoshikimate 1-carboxyvinyltransferase"/>
    <property type="match status" value="1"/>
</dbReference>
<feature type="binding site" evidence="9">
    <location>
        <position position="426"/>
    </location>
    <ligand>
        <name>phosphoenolpyruvate</name>
        <dbReference type="ChEBI" id="CHEBI:58702"/>
    </ligand>
</feature>
<dbReference type="GO" id="GO:0005737">
    <property type="term" value="C:cytoplasm"/>
    <property type="evidence" value="ECO:0007669"/>
    <property type="project" value="UniProtKB-SubCell"/>
</dbReference>
<feature type="binding site" evidence="9">
    <location>
        <position position="199"/>
    </location>
    <ligand>
        <name>3-phosphoshikimate</name>
        <dbReference type="ChEBI" id="CHEBI:145989"/>
    </ligand>
</feature>
<feature type="region of interest" description="Disordered" evidence="10">
    <location>
        <begin position="1"/>
        <end position="40"/>
    </location>
</feature>
<dbReference type="PROSITE" id="PS00885">
    <property type="entry name" value="EPSP_SYNTHASE_2"/>
    <property type="match status" value="1"/>
</dbReference>
<dbReference type="OrthoDB" id="9809920at2"/>
<dbReference type="InterPro" id="IPR001986">
    <property type="entry name" value="Enolpyruvate_Tfrase_dom"/>
</dbReference>
<keyword evidence="4 9" id="KW-0963">Cytoplasm</keyword>
<dbReference type="FunFam" id="3.65.10.10:FF:000006">
    <property type="entry name" value="3-phosphoshikimate 1-carboxyvinyltransferase"/>
    <property type="match status" value="1"/>
</dbReference>
<evidence type="ECO:0000259" key="11">
    <source>
        <dbReference type="Pfam" id="PF00275"/>
    </source>
</evidence>
<evidence type="ECO:0000256" key="3">
    <source>
        <dbReference type="ARBA" id="ARBA00009948"/>
    </source>
</evidence>
<feature type="domain" description="Enolpyruvate transferase" evidence="11">
    <location>
        <begin position="38"/>
        <end position="459"/>
    </location>
</feature>
<dbReference type="InterPro" id="IPR006264">
    <property type="entry name" value="EPSP_synthase"/>
</dbReference>
<keyword evidence="6 9" id="KW-0808">Transferase</keyword>
<comment type="subcellular location">
    <subcellularLocation>
        <location evidence="9">Cytoplasm</location>
    </subcellularLocation>
</comment>
<dbReference type="AlphaFoldDB" id="A0A418VIT7"/>
<evidence type="ECO:0000256" key="5">
    <source>
        <dbReference type="ARBA" id="ARBA00022605"/>
    </source>
</evidence>
<dbReference type="GO" id="GO:0009423">
    <property type="term" value="P:chorismate biosynthetic process"/>
    <property type="evidence" value="ECO:0007669"/>
    <property type="project" value="UniProtKB-UniRule"/>
</dbReference>
<keyword evidence="7 9" id="KW-0057">Aromatic amino acid biosynthesis</keyword>
<gene>
    <name evidence="9 12" type="primary">aroA</name>
    <name evidence="12" type="ORF">D4Q52_07740</name>
</gene>
<feature type="binding site" evidence="9">
    <location>
        <position position="52"/>
    </location>
    <ligand>
        <name>phosphoenolpyruvate</name>
        <dbReference type="ChEBI" id="CHEBI:58702"/>
    </ligand>
</feature>
<feature type="binding site" evidence="9">
    <location>
        <position position="57"/>
    </location>
    <ligand>
        <name>3-phosphoshikimate</name>
        <dbReference type="ChEBI" id="CHEBI:145989"/>
    </ligand>
</feature>
<comment type="pathway">
    <text evidence="2 9">Metabolic intermediate biosynthesis; chorismate biosynthesis; chorismate from D-erythrose 4-phosphate and phosphoenolpyruvate: step 6/7.</text>
</comment>
<feature type="compositionally biased region" description="Polar residues" evidence="10">
    <location>
        <begin position="25"/>
        <end position="34"/>
    </location>
</feature>
<comment type="caution">
    <text evidence="12">The sequence shown here is derived from an EMBL/GenBank/DDBJ whole genome shotgun (WGS) entry which is preliminary data.</text>
</comment>
<dbReference type="GO" id="GO:0009073">
    <property type="term" value="P:aromatic amino acid family biosynthetic process"/>
    <property type="evidence" value="ECO:0007669"/>
    <property type="project" value="UniProtKB-KW"/>
</dbReference>
<dbReference type="Gene3D" id="3.65.10.10">
    <property type="entry name" value="Enolpyruvate transferase domain"/>
    <property type="match status" value="2"/>
</dbReference>
<feature type="compositionally biased region" description="Basic residues" evidence="10">
    <location>
        <begin position="1"/>
        <end position="10"/>
    </location>
</feature>
<comment type="subunit">
    <text evidence="9">Monomer.</text>
</comment>
<dbReference type="HAMAP" id="MF_00210">
    <property type="entry name" value="EPSP_synth"/>
    <property type="match status" value="1"/>
</dbReference>
<evidence type="ECO:0000256" key="8">
    <source>
        <dbReference type="ARBA" id="ARBA00044633"/>
    </source>
</evidence>
<dbReference type="EC" id="2.5.1.19" evidence="9"/>
<dbReference type="GO" id="GO:0003866">
    <property type="term" value="F:3-phosphoshikimate 1-carboxyvinyltransferase activity"/>
    <property type="evidence" value="ECO:0007669"/>
    <property type="project" value="UniProtKB-UniRule"/>
</dbReference>
<evidence type="ECO:0000256" key="7">
    <source>
        <dbReference type="ARBA" id="ARBA00023141"/>
    </source>
</evidence>
<feature type="binding site" evidence="9">
    <location>
        <position position="53"/>
    </location>
    <ligand>
        <name>3-phosphoshikimate</name>
        <dbReference type="ChEBI" id="CHEBI:145989"/>
    </ligand>
</feature>
<dbReference type="PROSITE" id="PS00104">
    <property type="entry name" value="EPSP_SYNTHASE_1"/>
    <property type="match status" value="1"/>
</dbReference>
<organism evidence="12 13">
    <name type="scientific">Rhodopseudomonas palustris</name>
    <dbReference type="NCBI Taxonomy" id="1076"/>
    <lineage>
        <taxon>Bacteria</taxon>
        <taxon>Pseudomonadati</taxon>
        <taxon>Pseudomonadota</taxon>
        <taxon>Alphaproteobacteria</taxon>
        <taxon>Hyphomicrobiales</taxon>
        <taxon>Nitrobacteraceae</taxon>
        <taxon>Rhodopseudomonas</taxon>
    </lineage>
</organism>
<feature type="binding site" evidence="9">
    <location>
        <position position="201"/>
    </location>
    <ligand>
        <name>3-phosphoshikimate</name>
        <dbReference type="ChEBI" id="CHEBI:145989"/>
    </ligand>
</feature>
<comment type="catalytic activity">
    <reaction evidence="8">
        <text>3-phosphoshikimate + phosphoenolpyruvate = 5-O-(1-carboxyvinyl)-3-phosphoshikimate + phosphate</text>
        <dbReference type="Rhea" id="RHEA:21256"/>
        <dbReference type="ChEBI" id="CHEBI:43474"/>
        <dbReference type="ChEBI" id="CHEBI:57701"/>
        <dbReference type="ChEBI" id="CHEBI:58702"/>
        <dbReference type="ChEBI" id="CHEBI:145989"/>
        <dbReference type="EC" id="2.5.1.19"/>
    </reaction>
    <physiologicalReaction direction="left-to-right" evidence="8">
        <dbReference type="Rhea" id="RHEA:21257"/>
    </physiologicalReaction>
</comment>
<dbReference type="EMBL" id="QYYD01000006">
    <property type="protein sequence ID" value="RJF76043.1"/>
    <property type="molecule type" value="Genomic_DNA"/>
</dbReference>
<evidence type="ECO:0000256" key="4">
    <source>
        <dbReference type="ARBA" id="ARBA00022490"/>
    </source>
</evidence>
<dbReference type="GO" id="GO:0008652">
    <property type="term" value="P:amino acid biosynthetic process"/>
    <property type="evidence" value="ECO:0007669"/>
    <property type="project" value="UniProtKB-KW"/>
</dbReference>
<dbReference type="Proteomes" id="UP000285523">
    <property type="component" value="Unassembled WGS sequence"/>
</dbReference>
<reference evidence="12 13" key="1">
    <citation type="submission" date="2018-09" db="EMBL/GenBank/DDBJ databases">
        <title>Draft genome sequence of Rhodopseudomonas palustris 2.1.18.</title>
        <authorList>
            <person name="Robertson S.L."/>
            <person name="Meyer T.E."/>
            <person name="Kyndt J.A."/>
        </authorList>
    </citation>
    <scope>NUCLEOTIDE SEQUENCE [LARGE SCALE GENOMIC DNA]</scope>
    <source>
        <strain evidence="12 13">2.1.18</strain>
    </source>
</reference>
<comment type="function">
    <text evidence="1 9">Catalyzes the transfer of the enolpyruvyl moiety of phosphoenolpyruvate (PEP) to the 5-hydroxyl of shikimate-3-phosphate (S3P) to produce enolpyruvyl shikimate-3-phosphate and inorganic phosphate.</text>
</comment>
<evidence type="ECO:0000256" key="9">
    <source>
        <dbReference type="HAMAP-Rule" id="MF_00210"/>
    </source>
</evidence>
<feature type="binding site" evidence="9">
    <location>
        <position position="201"/>
    </location>
    <ligand>
        <name>phosphoenolpyruvate</name>
        <dbReference type="ChEBI" id="CHEBI:58702"/>
    </ligand>
</feature>
<comment type="similarity">
    <text evidence="3 9">Belongs to the EPSP synthase family.</text>
</comment>
<dbReference type="InterPro" id="IPR013792">
    <property type="entry name" value="RNA3'P_cycl/enolpyr_Trfase_a/b"/>
</dbReference>
<dbReference type="PIRSF" id="PIRSF000505">
    <property type="entry name" value="EPSPS"/>
    <property type="match status" value="1"/>
</dbReference>
<dbReference type="CDD" id="cd01556">
    <property type="entry name" value="EPSP_synthase"/>
    <property type="match status" value="1"/>
</dbReference>
<evidence type="ECO:0000313" key="13">
    <source>
        <dbReference type="Proteomes" id="UP000285523"/>
    </source>
</evidence>
<sequence length="469" mass="49130">MPYRRPRSARPRFDRARDAAGDTILSHSDQTSPLTARKSGALAGTARVPGDKSISHRALILGALAVGETRITGLLESEDVLNTAAAMRALDARVERTGDCAWRVHGVGVGGFAQPEAPLDFGNSGTGCRLAMGAVAGSPITAIFDGDASLRSRPMRRIVDPLAQMGAKVVSSAEGGRLPLTLAGARDPLPITYRTPVPSAQIKSAVLLAGLSAPGVTTVIEAEASRDHTELMLQHFGATLVTEPEGRLGRKISLTGQPELRGAPVVVPADPSSAAFPMVAALVVPGSDIVLTDVMTNPLRTGLITTLREMGGLIEESETRGDAGEPMAQFRIRGSQLRGVEVPAERAPSMIDEYLVLAVAAAFAEGTTVMRGLRELRVKESDRLEATAAMLRVNGVEVEIAGDDLIVVGKGHVPGGGLVATHMDHRIAMSALVMGLASDKPVTVDDTAFIATSFPDFVPMMRRLGGDLA</sequence>